<proteinExistence type="inferred from homology"/>
<dbReference type="PANTHER" id="PTHR42693">
    <property type="entry name" value="ARYLSULFATASE FAMILY MEMBER"/>
    <property type="match status" value="1"/>
</dbReference>
<dbReference type="KEGG" id="hhy:Halhy_3559"/>
<dbReference type="AlphaFoldDB" id="F4KXQ3"/>
<keyword evidence="7" id="KW-1185">Reference proteome</keyword>
<evidence type="ECO:0000313" key="7">
    <source>
        <dbReference type="Proteomes" id="UP000008461"/>
    </source>
</evidence>
<evidence type="ECO:0000256" key="1">
    <source>
        <dbReference type="ARBA" id="ARBA00008779"/>
    </source>
</evidence>
<feature type="domain" description="Sulfatase N-terminal" evidence="5">
    <location>
        <begin position="25"/>
        <end position="133"/>
    </location>
</feature>
<keyword evidence="4" id="KW-0106">Calcium</keyword>
<evidence type="ECO:0000256" key="3">
    <source>
        <dbReference type="ARBA" id="ARBA00022801"/>
    </source>
</evidence>
<keyword evidence="3" id="KW-0378">Hydrolase</keyword>
<dbReference type="InterPro" id="IPR000917">
    <property type="entry name" value="Sulfatase_N"/>
</dbReference>
<dbReference type="EMBL" id="CP002691">
    <property type="protein sequence ID" value="AEE51414.1"/>
    <property type="molecule type" value="Genomic_DNA"/>
</dbReference>
<reference evidence="6 7" key="1">
    <citation type="journal article" date="2011" name="Stand. Genomic Sci.">
        <title>Complete genome sequence of Haliscomenobacter hydrossis type strain (O).</title>
        <authorList>
            <consortium name="US DOE Joint Genome Institute (JGI-PGF)"/>
            <person name="Daligault H."/>
            <person name="Lapidus A."/>
            <person name="Zeytun A."/>
            <person name="Nolan M."/>
            <person name="Lucas S."/>
            <person name="Del Rio T.G."/>
            <person name="Tice H."/>
            <person name="Cheng J.F."/>
            <person name="Tapia R."/>
            <person name="Han C."/>
            <person name="Goodwin L."/>
            <person name="Pitluck S."/>
            <person name="Liolios K."/>
            <person name="Pagani I."/>
            <person name="Ivanova N."/>
            <person name="Huntemann M."/>
            <person name="Mavromatis K."/>
            <person name="Mikhailova N."/>
            <person name="Pati A."/>
            <person name="Chen A."/>
            <person name="Palaniappan K."/>
            <person name="Land M."/>
            <person name="Hauser L."/>
            <person name="Brambilla E.M."/>
            <person name="Rohde M."/>
            <person name="Verbarg S."/>
            <person name="Goker M."/>
            <person name="Bristow J."/>
            <person name="Eisen J.A."/>
            <person name="Markowitz V."/>
            <person name="Hugenholtz P."/>
            <person name="Kyrpides N.C."/>
            <person name="Klenk H.P."/>
            <person name="Woyke T."/>
        </authorList>
    </citation>
    <scope>NUCLEOTIDE SEQUENCE [LARGE SCALE GENOMIC DNA]</scope>
    <source>
        <strain evidence="7">ATCC 27775 / DSM 1100 / LMG 10767 / O</strain>
    </source>
</reference>
<dbReference type="GO" id="GO:0046872">
    <property type="term" value="F:metal ion binding"/>
    <property type="evidence" value="ECO:0007669"/>
    <property type="project" value="UniProtKB-KW"/>
</dbReference>
<comment type="similarity">
    <text evidence="1">Belongs to the sulfatase family.</text>
</comment>
<reference key="2">
    <citation type="submission" date="2011-04" db="EMBL/GenBank/DDBJ databases">
        <title>Complete sequence of chromosome of Haliscomenobacter hydrossis DSM 1100.</title>
        <authorList>
            <consortium name="US DOE Joint Genome Institute (JGI-PGF)"/>
            <person name="Lucas S."/>
            <person name="Han J."/>
            <person name="Lapidus A."/>
            <person name="Bruce D."/>
            <person name="Goodwin L."/>
            <person name="Pitluck S."/>
            <person name="Peters L."/>
            <person name="Kyrpides N."/>
            <person name="Mavromatis K."/>
            <person name="Ivanova N."/>
            <person name="Ovchinnikova G."/>
            <person name="Pagani I."/>
            <person name="Daligault H."/>
            <person name="Detter J.C."/>
            <person name="Han C."/>
            <person name="Land M."/>
            <person name="Hauser L."/>
            <person name="Markowitz V."/>
            <person name="Cheng J.-F."/>
            <person name="Hugenholtz P."/>
            <person name="Woyke T."/>
            <person name="Wu D."/>
            <person name="Verbarg S."/>
            <person name="Frueling A."/>
            <person name="Brambilla E."/>
            <person name="Klenk H.-P."/>
            <person name="Eisen J.A."/>
        </authorList>
    </citation>
    <scope>NUCLEOTIDE SEQUENCE</scope>
    <source>
        <strain>DSM 1100</strain>
    </source>
</reference>
<gene>
    <name evidence="6" type="ordered locus">Halhy_3559</name>
</gene>
<dbReference type="HOGENOM" id="CLU_006332_7_3_10"/>
<evidence type="ECO:0000256" key="2">
    <source>
        <dbReference type="ARBA" id="ARBA00022723"/>
    </source>
</evidence>
<protein>
    <submittedName>
        <fullName evidence="6">Sulfatase</fullName>
    </submittedName>
</protein>
<dbReference type="STRING" id="760192.Halhy_3559"/>
<dbReference type="PROSITE" id="PS00523">
    <property type="entry name" value="SULFATASE_1"/>
    <property type="match status" value="1"/>
</dbReference>
<name>F4KXQ3_HALH1</name>
<keyword evidence="2" id="KW-0479">Metal-binding</keyword>
<dbReference type="InterPro" id="IPR017850">
    <property type="entry name" value="Alkaline_phosphatase_core_sf"/>
</dbReference>
<dbReference type="Pfam" id="PF00884">
    <property type="entry name" value="Sulfatase"/>
    <property type="match status" value="2"/>
</dbReference>
<organism evidence="6 7">
    <name type="scientific">Haliscomenobacter hydrossis (strain ATCC 27775 / DSM 1100 / LMG 10767 / O)</name>
    <dbReference type="NCBI Taxonomy" id="760192"/>
    <lineage>
        <taxon>Bacteria</taxon>
        <taxon>Pseudomonadati</taxon>
        <taxon>Bacteroidota</taxon>
        <taxon>Saprospiria</taxon>
        <taxon>Saprospirales</taxon>
        <taxon>Haliscomenobacteraceae</taxon>
        <taxon>Haliscomenobacter</taxon>
    </lineage>
</organism>
<dbReference type="Proteomes" id="UP000008461">
    <property type="component" value="Chromosome"/>
</dbReference>
<evidence type="ECO:0000313" key="6">
    <source>
        <dbReference type="EMBL" id="AEE51414.1"/>
    </source>
</evidence>
<accession>F4KXQ3</accession>
<dbReference type="eggNOG" id="COG3119">
    <property type="taxonomic scope" value="Bacteria"/>
</dbReference>
<dbReference type="Gene3D" id="3.40.720.10">
    <property type="entry name" value="Alkaline Phosphatase, subunit A"/>
    <property type="match status" value="1"/>
</dbReference>
<dbReference type="OrthoDB" id="9789742at2"/>
<dbReference type="CDD" id="cd16027">
    <property type="entry name" value="SGSH"/>
    <property type="match status" value="1"/>
</dbReference>
<evidence type="ECO:0000259" key="5">
    <source>
        <dbReference type="Pfam" id="PF00884"/>
    </source>
</evidence>
<dbReference type="PANTHER" id="PTHR42693:SF53">
    <property type="entry name" value="ENDO-4-O-SULFATASE"/>
    <property type="match status" value="1"/>
</dbReference>
<dbReference type="GO" id="GO:0004065">
    <property type="term" value="F:arylsulfatase activity"/>
    <property type="evidence" value="ECO:0007669"/>
    <property type="project" value="TreeGrafter"/>
</dbReference>
<sequence>MHQFYTALLLITLCNFQQIFAQDRPNILWISAEDLSPHFASYGDNTVKTPNIDRLAKEGIVYERVYTTAGVCAPSRCAIITGNYQTRVGGHNMRTLNSTYPEKTGLPKEYNVVPPAEIRCFPEYLRAAGYYTCNNEKTDYQFTAPPTVWDESSKTASWRKRPAGKPFFAVINFTTTHESQVWARSKNPLRVDPAKVPLPPYYPDNALVRTDVARHYSNLSELDDQVGEVLQQLEADGLLDKTIIFFWTDHGDGLPFFKREIYRRGLHIPLIIRFPNRAQAGTRNQSLISAIDFGPTVLSLAGIPTPPQMDGRAFLGKYAAKKGRKWVFAARDRMDSEYDRSRSVMNQQFQYVRNFYPERPRYQNIEYRTQQPGMAEMLRLKAAGQLQGDQLLWFEPTKPREELYDWVKDPFQLHNLADLPEYSTTLKKMRKVMDQWLVQTKDLGGIPERELVKQMWNGGDKPPLTSAPSIQMTSNELRISCATPGASIAFREKGSSTWEVYTQPIPKPLKTIEAMAMRIGYTASEIVTFN</sequence>
<dbReference type="RefSeq" id="WP_013765954.1">
    <property type="nucleotide sequence ID" value="NC_015510.1"/>
</dbReference>
<dbReference type="InterPro" id="IPR024607">
    <property type="entry name" value="Sulfatase_CS"/>
</dbReference>
<feature type="domain" description="Sulfatase N-terminal" evidence="5">
    <location>
        <begin position="158"/>
        <end position="303"/>
    </location>
</feature>
<dbReference type="SUPFAM" id="SSF53649">
    <property type="entry name" value="Alkaline phosphatase-like"/>
    <property type="match status" value="1"/>
</dbReference>
<dbReference type="InterPro" id="IPR050738">
    <property type="entry name" value="Sulfatase"/>
</dbReference>
<evidence type="ECO:0000256" key="4">
    <source>
        <dbReference type="ARBA" id="ARBA00022837"/>
    </source>
</evidence>